<accession>A0A938X762</accession>
<reference evidence="11" key="2">
    <citation type="journal article" date="2021" name="Sci. Rep.">
        <title>The distribution of antibiotic resistance genes in chicken gut microbiota commensals.</title>
        <authorList>
            <person name="Juricova H."/>
            <person name="Matiasovicova J."/>
            <person name="Kubasova T."/>
            <person name="Cejkova D."/>
            <person name="Rychlik I."/>
        </authorList>
    </citation>
    <scope>NUCLEOTIDE SEQUENCE</scope>
    <source>
        <strain evidence="11">An559</strain>
    </source>
</reference>
<evidence type="ECO:0000256" key="3">
    <source>
        <dbReference type="ARBA" id="ARBA00012206"/>
    </source>
</evidence>
<organism evidence="11 12">
    <name type="scientific">Merdimmobilis hominis</name>
    <dbReference type="NCBI Taxonomy" id="2897707"/>
    <lineage>
        <taxon>Bacteria</taxon>
        <taxon>Bacillati</taxon>
        <taxon>Bacillota</taxon>
        <taxon>Clostridia</taxon>
        <taxon>Eubacteriales</taxon>
        <taxon>Oscillospiraceae</taxon>
        <taxon>Merdimmobilis</taxon>
    </lineage>
</organism>
<evidence type="ECO:0000256" key="4">
    <source>
        <dbReference type="ARBA" id="ARBA00020837"/>
    </source>
</evidence>
<evidence type="ECO:0000313" key="11">
    <source>
        <dbReference type="EMBL" id="MBM6921752.1"/>
    </source>
</evidence>
<dbReference type="EC" id="2.3.1.222" evidence="3 10"/>
<keyword evidence="8 10" id="KW-0012">Acyltransferase</keyword>
<dbReference type="GO" id="GO:0046872">
    <property type="term" value="F:metal ion binding"/>
    <property type="evidence" value="ECO:0007669"/>
    <property type="project" value="UniProtKB-KW"/>
</dbReference>
<comment type="cofactor">
    <cofactor evidence="1">
        <name>Zn(2+)</name>
        <dbReference type="ChEBI" id="CHEBI:29105"/>
    </cofactor>
</comment>
<gene>
    <name evidence="11" type="primary">pduL</name>
    <name evidence="11" type="ORF">H6A12_11385</name>
</gene>
<name>A0A938X762_9FIRM</name>
<evidence type="ECO:0000256" key="7">
    <source>
        <dbReference type="ARBA" id="ARBA00022833"/>
    </source>
</evidence>
<reference evidence="11" key="1">
    <citation type="submission" date="2020-08" db="EMBL/GenBank/DDBJ databases">
        <authorList>
            <person name="Cejkova D."/>
            <person name="Kubasova T."/>
            <person name="Jahodarova E."/>
            <person name="Rychlik I."/>
        </authorList>
    </citation>
    <scope>NUCLEOTIDE SEQUENCE</scope>
    <source>
        <strain evidence="11">An559</strain>
    </source>
</reference>
<keyword evidence="5 10" id="KW-0808">Transferase</keyword>
<keyword evidence="6" id="KW-0479">Metal-binding</keyword>
<keyword evidence="12" id="KW-1185">Reference proteome</keyword>
<comment type="similarity">
    <text evidence="2 10">Belongs to the PduL family.</text>
</comment>
<dbReference type="PANTHER" id="PTHR39453">
    <property type="entry name" value="PHOSPHATE PROPANOYLTRANSFERASE"/>
    <property type="match status" value="1"/>
</dbReference>
<protein>
    <recommendedName>
        <fullName evidence="4 10">Phosphate propanoyltransferase</fullName>
        <ecNumber evidence="3 10">2.3.1.222</ecNumber>
    </recommendedName>
</protein>
<dbReference type="GO" id="GO:0016747">
    <property type="term" value="F:acyltransferase activity, transferring groups other than amino-acyl groups"/>
    <property type="evidence" value="ECO:0007669"/>
    <property type="project" value="InterPro"/>
</dbReference>
<dbReference type="PANTHER" id="PTHR39453:SF1">
    <property type="entry name" value="PHOSPHATE PROPANOYLTRANSFERASE"/>
    <property type="match status" value="1"/>
</dbReference>
<evidence type="ECO:0000313" key="12">
    <source>
        <dbReference type="Proteomes" id="UP000774750"/>
    </source>
</evidence>
<keyword evidence="7" id="KW-0862">Zinc</keyword>
<dbReference type="EMBL" id="JACJKY010000025">
    <property type="protein sequence ID" value="MBM6921752.1"/>
    <property type="molecule type" value="Genomic_DNA"/>
</dbReference>
<evidence type="ECO:0000256" key="10">
    <source>
        <dbReference type="PIRNR" id="PIRNR010130"/>
    </source>
</evidence>
<comment type="caution">
    <text evidence="11">The sequence shown here is derived from an EMBL/GenBank/DDBJ whole genome shotgun (WGS) entry which is preliminary data.</text>
</comment>
<comment type="catalytic activity">
    <reaction evidence="9 10">
        <text>propanoyl-CoA + phosphate = propanoyl phosphate + CoA</text>
        <dbReference type="Rhea" id="RHEA:28046"/>
        <dbReference type="ChEBI" id="CHEBI:43474"/>
        <dbReference type="ChEBI" id="CHEBI:57287"/>
        <dbReference type="ChEBI" id="CHEBI:57392"/>
        <dbReference type="ChEBI" id="CHEBI:58933"/>
        <dbReference type="EC" id="2.3.1.222"/>
    </reaction>
</comment>
<dbReference type="RefSeq" id="WP_204447974.1">
    <property type="nucleotide sequence ID" value="NZ_JACJKY010000025.1"/>
</dbReference>
<dbReference type="Pfam" id="PF06130">
    <property type="entry name" value="PTAC"/>
    <property type="match status" value="1"/>
</dbReference>
<sequence>MNILVETSARHLHVTREHLDILFGEGFTLSNKKNLSQPGQFATNEKVTVVGPKGQLTMSILGPERPQTQIEVSFTDARALGLVPPIRESGDVAGSCGCKLVGPCGEVELSEGVIVAQRHVHTTPEDAAVLGVKDKDIVWVKVNTDGRSTVFGDVVVRVSEKYATAMHLDTDEANAAHCVGEVYGEIISL</sequence>
<dbReference type="InterPro" id="IPR008300">
    <property type="entry name" value="PTAC"/>
</dbReference>
<comment type="pathway">
    <text evidence="10">Polyol metabolism; 1,2-propanediol degradation.</text>
</comment>
<evidence type="ECO:0000256" key="2">
    <source>
        <dbReference type="ARBA" id="ARBA00007342"/>
    </source>
</evidence>
<dbReference type="Proteomes" id="UP000774750">
    <property type="component" value="Unassembled WGS sequence"/>
</dbReference>
<proteinExistence type="inferred from homology"/>
<dbReference type="PIRSF" id="PIRSF010130">
    <property type="entry name" value="PduL"/>
    <property type="match status" value="1"/>
</dbReference>
<comment type="function">
    <text evidence="10">Involved in 1,2-propanediol (1,2-PD) degradation by catalyzing the conversion of propanoyl-CoA to propanoyl-phosphate.</text>
</comment>
<dbReference type="AlphaFoldDB" id="A0A938X762"/>
<dbReference type="NCBIfam" id="NF011652">
    <property type="entry name" value="PRK15070.1"/>
    <property type="match status" value="1"/>
</dbReference>
<evidence type="ECO:0000256" key="9">
    <source>
        <dbReference type="ARBA" id="ARBA00047589"/>
    </source>
</evidence>
<evidence type="ECO:0000256" key="8">
    <source>
        <dbReference type="ARBA" id="ARBA00023315"/>
    </source>
</evidence>
<evidence type="ECO:0000256" key="1">
    <source>
        <dbReference type="ARBA" id="ARBA00001947"/>
    </source>
</evidence>
<evidence type="ECO:0000256" key="6">
    <source>
        <dbReference type="ARBA" id="ARBA00022723"/>
    </source>
</evidence>
<evidence type="ECO:0000256" key="5">
    <source>
        <dbReference type="ARBA" id="ARBA00022679"/>
    </source>
</evidence>